<evidence type="ECO:0000313" key="2">
    <source>
        <dbReference type="Proteomes" id="UP001221924"/>
    </source>
</evidence>
<name>A0AAW6MDK7_9BACE</name>
<dbReference type="RefSeq" id="WP_275203112.1">
    <property type="nucleotide sequence ID" value="NZ_JARFID010000805.1"/>
</dbReference>
<gene>
    <name evidence="1" type="ORF">PZH42_29760</name>
</gene>
<feature type="non-terminal residue" evidence="1">
    <location>
        <position position="64"/>
    </location>
</feature>
<dbReference type="Proteomes" id="UP001221924">
    <property type="component" value="Unassembled WGS sequence"/>
</dbReference>
<organism evidence="1 2">
    <name type="scientific">Bacteroides cellulosilyticus</name>
    <dbReference type="NCBI Taxonomy" id="246787"/>
    <lineage>
        <taxon>Bacteria</taxon>
        <taxon>Pseudomonadati</taxon>
        <taxon>Bacteroidota</taxon>
        <taxon>Bacteroidia</taxon>
        <taxon>Bacteroidales</taxon>
        <taxon>Bacteroidaceae</taxon>
        <taxon>Bacteroides</taxon>
    </lineage>
</organism>
<proteinExistence type="predicted"/>
<evidence type="ECO:0000313" key="1">
    <source>
        <dbReference type="EMBL" id="MDE8698164.1"/>
    </source>
</evidence>
<protein>
    <submittedName>
        <fullName evidence="1">Uncharacterized protein</fullName>
    </submittedName>
</protein>
<sequence length="64" mass="7332">MGNVLPGHNLKLIEKKPDRPLADRLDALLIDERMLEPELVTAVTYEQLATDEEGKRKEYSQLRA</sequence>
<dbReference type="AlphaFoldDB" id="A0AAW6MDK7"/>
<reference evidence="1" key="1">
    <citation type="submission" date="2023-03" db="EMBL/GenBank/DDBJ databases">
        <title>DFI Biobank Strains.</title>
        <authorList>
            <person name="Mostad J."/>
            <person name="Paddock L."/>
            <person name="Medina S."/>
            <person name="Waligurski E."/>
            <person name="Barat B."/>
            <person name="Smith R."/>
            <person name="Burgo V."/>
            <person name="Metcalfe C."/>
            <person name="Woodson C."/>
            <person name="Sundararajan A."/>
            <person name="Ramaswamy R."/>
            <person name="Lin H."/>
            <person name="Pamer E.G."/>
        </authorList>
    </citation>
    <scope>NUCLEOTIDE SEQUENCE</scope>
    <source>
        <strain evidence="1">DFI.9.5</strain>
    </source>
</reference>
<comment type="caution">
    <text evidence="1">The sequence shown here is derived from an EMBL/GenBank/DDBJ whole genome shotgun (WGS) entry which is preliminary data.</text>
</comment>
<dbReference type="EMBL" id="JARFID010000805">
    <property type="protein sequence ID" value="MDE8698164.1"/>
    <property type="molecule type" value="Genomic_DNA"/>
</dbReference>
<accession>A0AAW6MDK7</accession>